<protein>
    <submittedName>
        <fullName evidence="2 4">Uncharacterized protein</fullName>
    </submittedName>
</protein>
<dbReference type="WBParaSite" id="ECPE_0000765601-mRNA-1">
    <property type="protein sequence ID" value="ECPE_0000765601-mRNA-1"/>
    <property type="gene ID" value="ECPE_0000765601"/>
</dbReference>
<proteinExistence type="predicted"/>
<organism evidence="4">
    <name type="scientific">Echinostoma caproni</name>
    <dbReference type="NCBI Taxonomy" id="27848"/>
    <lineage>
        <taxon>Eukaryota</taxon>
        <taxon>Metazoa</taxon>
        <taxon>Spiralia</taxon>
        <taxon>Lophotrochozoa</taxon>
        <taxon>Platyhelminthes</taxon>
        <taxon>Trematoda</taxon>
        <taxon>Digenea</taxon>
        <taxon>Plagiorchiida</taxon>
        <taxon>Echinostomata</taxon>
        <taxon>Echinostomatoidea</taxon>
        <taxon>Echinostomatidae</taxon>
        <taxon>Echinostoma</taxon>
    </lineage>
</organism>
<dbReference type="EMBL" id="UZAN01044873">
    <property type="protein sequence ID" value="VDP81645.1"/>
    <property type="molecule type" value="Genomic_DNA"/>
</dbReference>
<evidence type="ECO:0000313" key="4">
    <source>
        <dbReference type="WBParaSite" id="ECPE_0000765601-mRNA-1"/>
    </source>
</evidence>
<feature type="compositionally biased region" description="Low complexity" evidence="1">
    <location>
        <begin position="157"/>
        <end position="166"/>
    </location>
</feature>
<reference evidence="2 3" key="2">
    <citation type="submission" date="2018-11" db="EMBL/GenBank/DDBJ databases">
        <authorList>
            <consortium name="Pathogen Informatics"/>
        </authorList>
    </citation>
    <scope>NUCLEOTIDE SEQUENCE [LARGE SCALE GENOMIC DNA]</scope>
    <source>
        <strain evidence="2 3">Egypt</strain>
    </source>
</reference>
<dbReference type="OrthoDB" id="10657116at2759"/>
<reference evidence="4" key="1">
    <citation type="submission" date="2016-06" db="UniProtKB">
        <authorList>
            <consortium name="WormBaseParasite"/>
        </authorList>
    </citation>
    <scope>IDENTIFICATION</scope>
</reference>
<accession>A0A183AL05</accession>
<keyword evidence="3" id="KW-1185">Reference proteome</keyword>
<sequence>MALIDVTRLSLQNLTASDDRGTPRRQSITSWFTDNPASGVTKHYLPSNLSVNSSGTGSWCEADVAIKEQSDQIDTGVREYPDNPEMLRLRTPLQHITDSSARDSGLSSHSSNSANFFIWQNQTESTSMLATTSSLAATIPLISDREPIPPPVPPHAPNSYAANAAAPERRSACKSFRS</sequence>
<feature type="region of interest" description="Disordered" evidence="1">
    <location>
        <begin position="142"/>
        <end position="178"/>
    </location>
</feature>
<dbReference type="Proteomes" id="UP000272942">
    <property type="component" value="Unassembled WGS sequence"/>
</dbReference>
<evidence type="ECO:0000313" key="2">
    <source>
        <dbReference type="EMBL" id="VDP81645.1"/>
    </source>
</evidence>
<dbReference type="AlphaFoldDB" id="A0A183AL05"/>
<name>A0A183AL05_9TREM</name>
<evidence type="ECO:0000256" key="1">
    <source>
        <dbReference type="SAM" id="MobiDB-lite"/>
    </source>
</evidence>
<evidence type="ECO:0000313" key="3">
    <source>
        <dbReference type="Proteomes" id="UP000272942"/>
    </source>
</evidence>
<gene>
    <name evidence="2" type="ORF">ECPE_LOCUS7640</name>
</gene>